<organism evidence="1 2">
    <name type="scientific">Blumeria graminis f. sp. tritici</name>
    <dbReference type="NCBI Taxonomy" id="62690"/>
    <lineage>
        <taxon>Eukaryota</taxon>
        <taxon>Fungi</taxon>
        <taxon>Dikarya</taxon>
        <taxon>Ascomycota</taxon>
        <taxon>Pezizomycotina</taxon>
        <taxon>Leotiomycetes</taxon>
        <taxon>Erysiphales</taxon>
        <taxon>Erysiphaceae</taxon>
        <taxon>Blumeria</taxon>
    </lineage>
</organism>
<accession>A0A9X9ML79</accession>
<protein>
    <submittedName>
        <fullName evidence="1">Bgt-50067</fullName>
    </submittedName>
</protein>
<reference evidence="1 2" key="1">
    <citation type="submission" date="2018-08" db="EMBL/GenBank/DDBJ databases">
        <authorList>
            <person name="Muller C M."/>
        </authorList>
    </citation>
    <scope>NUCLEOTIDE SEQUENCE [LARGE SCALE GENOMIC DNA]</scope>
</reference>
<evidence type="ECO:0000313" key="2">
    <source>
        <dbReference type="Proteomes" id="UP000324639"/>
    </source>
</evidence>
<dbReference type="Proteomes" id="UP000324639">
    <property type="component" value="Chromosome Bgt_-08"/>
</dbReference>
<dbReference type="EMBL" id="LR026991">
    <property type="protein sequence ID" value="VDB91341.1"/>
    <property type="molecule type" value="Genomic_DNA"/>
</dbReference>
<dbReference type="AlphaFoldDB" id="A0A9X9ML79"/>
<keyword evidence="2" id="KW-1185">Reference proteome</keyword>
<proteinExistence type="predicted"/>
<evidence type="ECO:0000313" key="1">
    <source>
        <dbReference type="EMBL" id="VDB91341.1"/>
    </source>
</evidence>
<name>A0A9X9ML79_BLUGR</name>
<gene>
    <name evidence="1" type="ORF">BGT96224V316_LOCUS6238</name>
</gene>
<sequence>MERMNGVSQTNHQLVNDDNLSRSQDFSDPVLAQFILLCLVMSKHQYSKISGIALVLISLLAASQTKNLNH</sequence>